<dbReference type="EMBL" id="LWBS01000448">
    <property type="protein sequence ID" value="OAP88873.1"/>
    <property type="molecule type" value="Genomic_DNA"/>
</dbReference>
<sequence>MRHDWLQPLALAVASAVSGYLGWSGSALALPAAIAFPALWSMARSRRTASVVSAAYFLAASRGLPQGVAAFYQSDIWPGLILWLVASSGFVFVHAALWSRDSGGWKALRYTIAMVLMALPPFGIVGWANPITAAGVLFPGWGWAGLAAVTAGLASMTTRYRPAAAMALVGFWLWSAAFWTAPDIGRHWQGVDLNLGNSLGRDNSLARHSDLVATLRLKRRIDTTHMLLPESALGFWTPSVAHLWRQQFTGTDLNVIAGAVVVDPEGYDNVLVRVSATESEILYRERMPVPGSMWQPWLPLIGKSGGARADFFANPIVSVGGKRVAPLICYEQLIIWPVLQSMLHDPDLIVAVGNDWWTKGTSIIAIQRASTEAWARLFDKPLIMSFNT</sequence>
<feature type="transmembrane region" description="Helical" evidence="1">
    <location>
        <begin position="163"/>
        <end position="181"/>
    </location>
</feature>
<feature type="transmembrane region" description="Helical" evidence="1">
    <location>
        <begin position="20"/>
        <end position="40"/>
    </location>
</feature>
<keyword evidence="1" id="KW-0812">Transmembrane</keyword>
<evidence type="ECO:0000256" key="1">
    <source>
        <dbReference type="SAM" id="Phobius"/>
    </source>
</evidence>
<feature type="transmembrane region" description="Helical" evidence="1">
    <location>
        <begin position="47"/>
        <end position="64"/>
    </location>
</feature>
<dbReference type="GO" id="GO:0016020">
    <property type="term" value="C:membrane"/>
    <property type="evidence" value="ECO:0007669"/>
    <property type="project" value="InterPro"/>
</dbReference>
<reference evidence="3" key="1">
    <citation type="submission" date="2016-04" db="EMBL/GenBank/DDBJ databases">
        <title>Fast-growing isolate from the root nodules of Vavilovia formosa.</title>
        <authorList>
            <person name="Kimeklis A."/>
            <person name="Safronova V."/>
            <person name="Belimov A."/>
            <person name="Andronov E."/>
        </authorList>
    </citation>
    <scope>NUCLEOTIDE SEQUENCE [LARGE SCALE GENOMIC DNA]</scope>
    <source>
        <strain evidence="3">Vaf-46</strain>
    </source>
</reference>
<name>A0A179BC66_RHILE</name>
<accession>A0A179BC66</accession>
<keyword evidence="1" id="KW-1133">Transmembrane helix</keyword>
<dbReference type="Pfam" id="PF00795">
    <property type="entry name" value="CN_hydrolase"/>
    <property type="match status" value="1"/>
</dbReference>
<dbReference type="SUPFAM" id="SSF56317">
    <property type="entry name" value="Carbon-nitrogen hydrolase"/>
    <property type="match status" value="1"/>
</dbReference>
<keyword evidence="1" id="KW-0472">Membrane</keyword>
<dbReference type="InterPro" id="IPR003010">
    <property type="entry name" value="C-N_Hydrolase"/>
</dbReference>
<feature type="domain" description="CN hydrolase" evidence="2">
    <location>
        <begin position="58"/>
        <end position="376"/>
    </location>
</feature>
<dbReference type="NCBIfam" id="NF010398">
    <property type="entry name" value="PRK13825.1-2"/>
    <property type="match status" value="1"/>
</dbReference>
<evidence type="ECO:0000259" key="2">
    <source>
        <dbReference type="Pfam" id="PF00795"/>
    </source>
</evidence>
<protein>
    <submittedName>
        <fullName evidence="3">Conjugal transfer protein TraB</fullName>
    </submittedName>
</protein>
<dbReference type="InterPro" id="IPR016707">
    <property type="entry name" value="Conjugal_tfr_TraB_rhizob"/>
</dbReference>
<proteinExistence type="predicted"/>
<evidence type="ECO:0000313" key="3">
    <source>
        <dbReference type="EMBL" id="OAP88873.1"/>
    </source>
</evidence>
<comment type="caution">
    <text evidence="3">The sequence shown here is derived from an EMBL/GenBank/DDBJ whole genome shotgun (WGS) entry which is preliminary data.</text>
</comment>
<dbReference type="InterPro" id="IPR036526">
    <property type="entry name" value="C-N_Hydrolase_sf"/>
</dbReference>
<feature type="transmembrane region" description="Helical" evidence="1">
    <location>
        <begin position="76"/>
        <end position="98"/>
    </location>
</feature>
<organism evidence="3">
    <name type="scientific">Rhizobium leguminosarum</name>
    <dbReference type="NCBI Taxonomy" id="384"/>
    <lineage>
        <taxon>Bacteria</taxon>
        <taxon>Pseudomonadati</taxon>
        <taxon>Pseudomonadota</taxon>
        <taxon>Alphaproteobacteria</taxon>
        <taxon>Hyphomicrobiales</taxon>
        <taxon>Rhizobiaceae</taxon>
        <taxon>Rhizobium/Agrobacterium group</taxon>
        <taxon>Rhizobium</taxon>
    </lineage>
</organism>
<feature type="transmembrane region" description="Helical" evidence="1">
    <location>
        <begin position="134"/>
        <end position="156"/>
    </location>
</feature>
<dbReference type="AlphaFoldDB" id="A0A179BC66"/>
<dbReference type="PIRSF" id="PIRSF017932">
    <property type="entry name" value="Conjugal_transfer_TraB_rhizob"/>
    <property type="match status" value="1"/>
</dbReference>
<feature type="transmembrane region" description="Helical" evidence="1">
    <location>
        <begin position="110"/>
        <end position="128"/>
    </location>
</feature>
<dbReference type="NCBIfam" id="NF010400">
    <property type="entry name" value="PRK13825.1-4"/>
    <property type="match status" value="1"/>
</dbReference>
<gene>
    <name evidence="3" type="ORF">A4U53_34225</name>
</gene>